<dbReference type="Proteomes" id="UP000054007">
    <property type="component" value="Unassembled WGS sequence"/>
</dbReference>
<feature type="region of interest" description="Disordered" evidence="12">
    <location>
        <begin position="508"/>
        <end position="550"/>
    </location>
</feature>
<dbReference type="Pfam" id="PF00360">
    <property type="entry name" value="PHY"/>
    <property type="match status" value="1"/>
</dbReference>
<evidence type="ECO:0000256" key="9">
    <source>
        <dbReference type="ARBA" id="ARBA00023012"/>
    </source>
</evidence>
<dbReference type="Pfam" id="PF02518">
    <property type="entry name" value="HATPase_c"/>
    <property type="match status" value="1"/>
</dbReference>
<keyword evidence="6" id="KW-0418">Kinase</keyword>
<gene>
    <name evidence="16" type="ORF">CYLTODRAFT_450579</name>
</gene>
<dbReference type="InterPro" id="IPR016132">
    <property type="entry name" value="Phyto_chromo_attachment"/>
</dbReference>
<evidence type="ECO:0000256" key="4">
    <source>
        <dbReference type="ARBA" id="ARBA00022679"/>
    </source>
</evidence>
<dbReference type="InterPro" id="IPR036097">
    <property type="entry name" value="HisK_dim/P_sf"/>
</dbReference>
<dbReference type="GO" id="GO:0009584">
    <property type="term" value="P:detection of visible light"/>
    <property type="evidence" value="ECO:0007669"/>
    <property type="project" value="InterPro"/>
</dbReference>
<keyword evidence="8" id="KW-0157">Chromophore</keyword>
<dbReference type="PROSITE" id="PS50046">
    <property type="entry name" value="PHYTOCHROME_2"/>
    <property type="match status" value="1"/>
</dbReference>
<dbReference type="GO" id="GO:0009881">
    <property type="term" value="F:photoreceptor activity"/>
    <property type="evidence" value="ECO:0007669"/>
    <property type="project" value="UniProtKB-KW"/>
</dbReference>
<keyword evidence="1" id="KW-0600">Photoreceptor protein</keyword>
<dbReference type="InterPro" id="IPR003661">
    <property type="entry name" value="HisK_dim/P_dom"/>
</dbReference>
<dbReference type="InterPro" id="IPR035965">
    <property type="entry name" value="PAS-like_dom_sf"/>
</dbReference>
<evidence type="ECO:0000256" key="10">
    <source>
        <dbReference type="ARBA" id="ARBA00023170"/>
    </source>
</evidence>
<dbReference type="Gene3D" id="3.30.565.10">
    <property type="entry name" value="Histidine kinase-like ATPase, C-terminal domain"/>
    <property type="match status" value="1"/>
</dbReference>
<dbReference type="SUPFAM" id="SSF52172">
    <property type="entry name" value="CheY-like"/>
    <property type="match status" value="1"/>
</dbReference>
<dbReference type="SUPFAM" id="SSF47384">
    <property type="entry name" value="Homodimeric domain of signal transducing histidine kinase"/>
    <property type="match status" value="1"/>
</dbReference>
<feature type="region of interest" description="Disordered" evidence="12">
    <location>
        <begin position="581"/>
        <end position="604"/>
    </location>
</feature>
<evidence type="ECO:0000256" key="8">
    <source>
        <dbReference type="ARBA" id="ARBA00022991"/>
    </source>
</evidence>
<feature type="compositionally biased region" description="Polar residues" evidence="12">
    <location>
        <begin position="265"/>
        <end position="295"/>
    </location>
</feature>
<dbReference type="Gene3D" id="3.30.450.40">
    <property type="match status" value="1"/>
</dbReference>
<keyword evidence="3" id="KW-0716">Sensory transduction</keyword>
<feature type="modified residue" description="4-aspartylphosphate" evidence="11">
    <location>
        <position position="1415"/>
    </location>
</feature>
<dbReference type="InterPro" id="IPR011006">
    <property type="entry name" value="CheY-like_superfamily"/>
</dbReference>
<dbReference type="SUPFAM" id="SSF55781">
    <property type="entry name" value="GAF domain-like"/>
    <property type="match status" value="2"/>
</dbReference>
<keyword evidence="5" id="KW-0547">Nucleotide-binding</keyword>
<sequence length="1535" mass="167476">MAEQEDSNQSAERPPPSAANEHQQTSYVYPVKSLLTGLQQPTHRSSQSASSASASPSSPEFTRWIADGVERANTGSARDSELPPSPPLPHSRVQRSQSIAEAIPRSKKHHTKGSRAQKSSSNIENSPNYRHFPGEGESPNPSRSFARHPSKSSPSSRQQSPSRGANLSPLSAPEDDLPDFDPRHPAALPLVSQGAFEATSETALVPEYFKPSEPFNPSALGIVHLGPLTAPSSNAASSRHSGSERSRYYTPGSSVAGKGSADGSMPSSEAPTSHESSADAGSNTGPASIVNSSGSGQAAEELVTVRFQAVQEENGYHVVLGREGTLTRCEDEPIRTPGAVQGFGVLIAVDQNEDTLVNSTEILGLSPHYLFSLECFTDVLPEDQAAALWDHIDFLGEPEPDSFNDNDNHPFRLSGWKAPTPDDAPRQTWTCWCAIHRPPMTRPRNSRLVVMEFELERDSANPLYPPMPFATPTTAGSMSVDSENIAVKSNGSSTDESEKTLVEPLPSISATSSVDTIRPDDTTPSASVLDEAPSATLAPATRQGLQGDTEWQPTTLEVMESTIPHSKPLMSLDRLRRLARGAPQADPAAPYPTRGRRGAKTARASAGGGMMDVFAVLAEIDEQLGAAPNLDSFLKIVVGVIKDLTQFHRVLVYQFDEAWNGQVVAEIVDWSQTHDLYKGLHFPAADIPAQARALYRINKVRILYDRDHPTARIVCRTHEDLEEPLNMTHCYLRAMSPIHIKYLGNMGVRASMSVSIMAFNTLWGLVACHTYGDHGMRVSFPVRAMLKLLCQSISRNIERLSYAQRLQTRKFINTIPTDNHPSGYIVSNTDDLLSLFDADFGILVIGDGAKILGPNLYGQEILIMAEYFRLKQFQSIQASQCVTTDYTDLNMTSLSVVAGALYVPLSSGGKDFIVFLRKGQPKRVHWAGRPTKGSDPVLEPRKSFKVWSENVAGRSRAWADEQLDTAAVLALVYGKFIHVWRQKESALQANKLTTLLLNNASHEVRTPLNHIINYLEMALNGPLDTETRDNLSRSHVASKSLLFTINDLLDLTRLESGHETSFNEPFDLPTAIDEAVFTYKLESERRCLGFEVDISSSPRQVVGDAKKIQTVVQNLTGNALKYTTSGTIKVSCQTFDEPAGLRQSDQTAVEIVVADTGCGIPPAMLESIFREFEKVESSQPEKSAEPGVGLGLAVVARIVEQLGGQLRVESTVGEGSRFSFLIPLSLPGANTDKNSASGSSRASSMSSLEQQIRSGSSSANSGQEIESLVKALSASHIPPKVQSADSLSGSPRSGVYAVSDSNVPIRPLKVESFDVEVPAARAQASSSPLSASKVDGVLEASALPHPEPTGERIKKRPPSQNSLNKLRVLIDNHMNAMILGKRLTIDGHTVITTKHGQEALDLVRQDREFDVILMDLNMPILDGYEASREIRLFEESEEAQPPSTRLSRQLHGRIPIFAVSASCEEQQRHRLSDYGMDGWILKPINFKRLAILLSGITSLEQRRADLYHPGCEWESGGWLHDAPERDDSLSWQDQK</sequence>
<dbReference type="SUPFAM" id="SSF55874">
    <property type="entry name" value="ATPase domain of HSP90 chaperone/DNA topoisomerase II/histidine kinase"/>
    <property type="match status" value="1"/>
</dbReference>
<dbReference type="InterPro" id="IPR003018">
    <property type="entry name" value="GAF"/>
</dbReference>
<feature type="compositionally biased region" description="Low complexity" evidence="12">
    <location>
        <begin position="151"/>
        <end position="163"/>
    </location>
</feature>
<dbReference type="PANTHER" id="PTHR43065:SF10">
    <property type="entry name" value="PEROXIDE STRESS-ACTIVATED HISTIDINE KINASE MAK3"/>
    <property type="match status" value="1"/>
</dbReference>
<dbReference type="Pfam" id="PF00072">
    <property type="entry name" value="Response_reg"/>
    <property type="match status" value="1"/>
</dbReference>
<keyword evidence="7" id="KW-0067">ATP-binding</keyword>
<evidence type="ECO:0000259" key="15">
    <source>
        <dbReference type="PROSITE" id="PS50110"/>
    </source>
</evidence>
<dbReference type="Gene3D" id="3.40.50.2300">
    <property type="match status" value="1"/>
</dbReference>
<dbReference type="InterPro" id="IPR005467">
    <property type="entry name" value="His_kinase_dom"/>
</dbReference>
<proteinExistence type="predicted"/>
<dbReference type="SMART" id="SM00387">
    <property type="entry name" value="HATPase_c"/>
    <property type="match status" value="1"/>
</dbReference>
<dbReference type="InterPro" id="IPR013654">
    <property type="entry name" value="PAS_2"/>
</dbReference>
<evidence type="ECO:0000256" key="1">
    <source>
        <dbReference type="ARBA" id="ARBA00022543"/>
    </source>
</evidence>
<dbReference type="SMART" id="SM00448">
    <property type="entry name" value="REC"/>
    <property type="match status" value="1"/>
</dbReference>
<feature type="domain" description="Response regulatory" evidence="15">
    <location>
        <begin position="1365"/>
        <end position="1497"/>
    </location>
</feature>
<evidence type="ECO:0000313" key="17">
    <source>
        <dbReference type="Proteomes" id="UP000054007"/>
    </source>
</evidence>
<keyword evidence="17" id="KW-1185">Reference proteome</keyword>
<feature type="region of interest" description="Disordered" evidence="12">
    <location>
        <begin position="1"/>
        <end position="193"/>
    </location>
</feature>
<dbReference type="InterPro" id="IPR004358">
    <property type="entry name" value="Sig_transdc_His_kin-like_C"/>
</dbReference>
<evidence type="ECO:0000256" key="7">
    <source>
        <dbReference type="ARBA" id="ARBA00022840"/>
    </source>
</evidence>
<evidence type="ECO:0000256" key="2">
    <source>
        <dbReference type="ARBA" id="ARBA00022553"/>
    </source>
</evidence>
<name>A0A0D7BQ69_9AGAR</name>
<dbReference type="SUPFAM" id="SSF55785">
    <property type="entry name" value="PYP-like sensor domain (PAS domain)"/>
    <property type="match status" value="1"/>
</dbReference>
<dbReference type="InterPro" id="IPR003594">
    <property type="entry name" value="HATPase_dom"/>
</dbReference>
<keyword evidence="4" id="KW-0808">Transferase</keyword>
<evidence type="ECO:0000313" key="16">
    <source>
        <dbReference type="EMBL" id="KIY71736.1"/>
    </source>
</evidence>
<dbReference type="SMART" id="SM00388">
    <property type="entry name" value="HisKA"/>
    <property type="match status" value="1"/>
</dbReference>
<dbReference type="InterPro" id="IPR029016">
    <property type="entry name" value="GAF-like_dom_sf"/>
</dbReference>
<dbReference type="GO" id="GO:0006355">
    <property type="term" value="P:regulation of DNA-templated transcription"/>
    <property type="evidence" value="ECO:0007669"/>
    <property type="project" value="InterPro"/>
</dbReference>
<dbReference type="OrthoDB" id="2015534at2759"/>
<accession>A0A0D7BQ69</accession>
<dbReference type="STRING" id="1314674.A0A0D7BQ69"/>
<evidence type="ECO:0000259" key="14">
    <source>
        <dbReference type="PROSITE" id="PS50109"/>
    </source>
</evidence>
<dbReference type="InterPro" id="IPR036890">
    <property type="entry name" value="HATPase_C_sf"/>
</dbReference>
<dbReference type="SMART" id="SM00065">
    <property type="entry name" value="GAF"/>
    <property type="match status" value="1"/>
</dbReference>
<evidence type="ECO:0000256" key="3">
    <source>
        <dbReference type="ARBA" id="ARBA00022606"/>
    </source>
</evidence>
<organism evidence="16 17">
    <name type="scientific">Cylindrobasidium torrendii FP15055 ss-10</name>
    <dbReference type="NCBI Taxonomy" id="1314674"/>
    <lineage>
        <taxon>Eukaryota</taxon>
        <taxon>Fungi</taxon>
        <taxon>Dikarya</taxon>
        <taxon>Basidiomycota</taxon>
        <taxon>Agaricomycotina</taxon>
        <taxon>Agaricomycetes</taxon>
        <taxon>Agaricomycetidae</taxon>
        <taxon>Agaricales</taxon>
        <taxon>Marasmiineae</taxon>
        <taxon>Physalacriaceae</taxon>
        <taxon>Cylindrobasidium</taxon>
    </lineage>
</organism>
<feature type="region of interest" description="Disordered" evidence="12">
    <location>
        <begin position="231"/>
        <end position="295"/>
    </location>
</feature>
<dbReference type="InterPro" id="IPR043150">
    <property type="entry name" value="Phytochrome_PHY_sf"/>
</dbReference>
<dbReference type="Pfam" id="PF08446">
    <property type="entry name" value="PAS_2"/>
    <property type="match status" value="1"/>
</dbReference>
<dbReference type="Pfam" id="PF01590">
    <property type="entry name" value="GAF"/>
    <property type="match status" value="1"/>
</dbReference>
<evidence type="ECO:0000256" key="5">
    <source>
        <dbReference type="ARBA" id="ARBA00022741"/>
    </source>
</evidence>
<keyword evidence="10" id="KW-0675">Receptor</keyword>
<feature type="domain" description="Phytochrome chromophore attachment site" evidence="13">
    <location>
        <begin position="629"/>
        <end position="791"/>
    </location>
</feature>
<dbReference type="EMBL" id="KN880451">
    <property type="protein sequence ID" value="KIY71736.1"/>
    <property type="molecule type" value="Genomic_DNA"/>
</dbReference>
<dbReference type="Gene3D" id="3.30.450.20">
    <property type="entry name" value="PAS domain"/>
    <property type="match status" value="1"/>
</dbReference>
<dbReference type="Gene3D" id="3.30.450.270">
    <property type="match status" value="1"/>
</dbReference>
<feature type="compositionally biased region" description="Polar residues" evidence="12">
    <location>
        <begin position="1248"/>
        <end position="1261"/>
    </location>
</feature>
<feature type="compositionally biased region" description="Polar residues" evidence="12">
    <location>
        <begin position="116"/>
        <end position="128"/>
    </location>
</feature>
<protein>
    <recommendedName>
        <fullName evidence="18">Phytochrome</fullName>
    </recommendedName>
</protein>
<evidence type="ECO:0000256" key="12">
    <source>
        <dbReference type="SAM" id="MobiDB-lite"/>
    </source>
</evidence>
<feature type="compositionally biased region" description="Low complexity" evidence="12">
    <location>
        <begin position="45"/>
        <end position="59"/>
    </location>
</feature>
<dbReference type="Gene3D" id="1.10.287.130">
    <property type="match status" value="1"/>
</dbReference>
<evidence type="ECO:0000256" key="11">
    <source>
        <dbReference type="PROSITE-ProRule" id="PRU00169"/>
    </source>
</evidence>
<dbReference type="GO" id="GO:0005524">
    <property type="term" value="F:ATP binding"/>
    <property type="evidence" value="ECO:0007669"/>
    <property type="project" value="UniProtKB-KW"/>
</dbReference>
<dbReference type="PROSITE" id="PS50109">
    <property type="entry name" value="HIS_KIN"/>
    <property type="match status" value="1"/>
</dbReference>
<keyword evidence="2 11" id="KW-0597">Phosphoprotein</keyword>
<dbReference type="InterPro" id="IPR013515">
    <property type="entry name" value="Phytochrome_cen-reg"/>
</dbReference>
<feature type="compositionally biased region" description="Basic residues" evidence="12">
    <location>
        <begin position="105"/>
        <end position="115"/>
    </location>
</feature>
<feature type="compositionally biased region" description="Low complexity" evidence="12">
    <location>
        <begin position="1235"/>
        <end position="1247"/>
    </location>
</feature>
<dbReference type="CDD" id="cd17546">
    <property type="entry name" value="REC_hyHK_CKI1_RcsC-like"/>
    <property type="match status" value="1"/>
</dbReference>
<dbReference type="PANTHER" id="PTHR43065">
    <property type="entry name" value="SENSOR HISTIDINE KINASE"/>
    <property type="match status" value="1"/>
</dbReference>
<feature type="compositionally biased region" description="Low complexity" evidence="12">
    <location>
        <begin position="231"/>
        <end position="240"/>
    </location>
</feature>
<evidence type="ECO:0000256" key="6">
    <source>
        <dbReference type="ARBA" id="ARBA00022777"/>
    </source>
</evidence>
<dbReference type="PRINTS" id="PR00344">
    <property type="entry name" value="BCTRLSENSOR"/>
</dbReference>
<evidence type="ECO:0008006" key="18">
    <source>
        <dbReference type="Google" id="ProtNLM"/>
    </source>
</evidence>
<reference evidence="16 17" key="1">
    <citation type="journal article" date="2015" name="Fungal Genet. Biol.">
        <title>Evolution of novel wood decay mechanisms in Agaricales revealed by the genome sequences of Fistulina hepatica and Cylindrobasidium torrendii.</title>
        <authorList>
            <person name="Floudas D."/>
            <person name="Held B.W."/>
            <person name="Riley R."/>
            <person name="Nagy L.G."/>
            <person name="Koehler G."/>
            <person name="Ransdell A.S."/>
            <person name="Younus H."/>
            <person name="Chow J."/>
            <person name="Chiniquy J."/>
            <person name="Lipzen A."/>
            <person name="Tritt A."/>
            <person name="Sun H."/>
            <person name="Haridas S."/>
            <person name="LaButti K."/>
            <person name="Ohm R.A."/>
            <person name="Kues U."/>
            <person name="Blanchette R.A."/>
            <person name="Grigoriev I.V."/>
            <person name="Minto R.E."/>
            <person name="Hibbett D.S."/>
        </authorList>
    </citation>
    <scope>NUCLEOTIDE SEQUENCE [LARGE SCALE GENOMIC DNA]</scope>
    <source>
        <strain evidence="16 17">FP15055 ss-10</strain>
    </source>
</reference>
<feature type="region of interest" description="Disordered" evidence="12">
    <location>
        <begin position="1231"/>
        <end position="1261"/>
    </location>
</feature>
<dbReference type="GO" id="GO:0000155">
    <property type="term" value="F:phosphorelay sensor kinase activity"/>
    <property type="evidence" value="ECO:0007669"/>
    <property type="project" value="InterPro"/>
</dbReference>
<feature type="domain" description="Histidine kinase" evidence="14">
    <location>
        <begin position="999"/>
        <end position="1226"/>
    </location>
</feature>
<dbReference type="Pfam" id="PF00512">
    <property type="entry name" value="HisKA"/>
    <property type="match status" value="1"/>
</dbReference>
<evidence type="ECO:0000259" key="13">
    <source>
        <dbReference type="PROSITE" id="PS50046"/>
    </source>
</evidence>
<dbReference type="PROSITE" id="PS50110">
    <property type="entry name" value="RESPONSE_REGULATORY"/>
    <property type="match status" value="1"/>
</dbReference>
<keyword evidence="9" id="KW-0902">Two-component regulatory system</keyword>
<dbReference type="InterPro" id="IPR001789">
    <property type="entry name" value="Sig_transdc_resp-reg_receiver"/>
</dbReference>
<dbReference type="CDD" id="cd00082">
    <property type="entry name" value="HisKA"/>
    <property type="match status" value="1"/>
</dbReference>